<name>A0A8J7P919_9BACT</name>
<dbReference type="Proteomes" id="UP000664277">
    <property type="component" value="Unassembled WGS sequence"/>
</dbReference>
<dbReference type="EMBL" id="JAFLCK010000022">
    <property type="protein sequence ID" value="MBN8661624.1"/>
    <property type="molecule type" value="Genomic_DNA"/>
</dbReference>
<comment type="caution">
    <text evidence="1">The sequence shown here is derived from an EMBL/GenBank/DDBJ whole genome shotgun (WGS) entry which is preliminary data.</text>
</comment>
<organism evidence="1 2">
    <name type="scientific">Candidatus Obscuribacter phosphatis</name>
    <dbReference type="NCBI Taxonomy" id="1906157"/>
    <lineage>
        <taxon>Bacteria</taxon>
        <taxon>Bacillati</taxon>
        <taxon>Candidatus Melainabacteria</taxon>
        <taxon>Candidatus Obscuribacterales</taxon>
        <taxon>Candidatus Obscuribacteraceae</taxon>
        <taxon>Candidatus Obscuribacter</taxon>
    </lineage>
</organism>
<reference evidence="1" key="1">
    <citation type="submission" date="2021-02" db="EMBL/GenBank/DDBJ databases">
        <title>Genome-Resolved Metagenomics of a Microbial Community Performing Photosynthetic Biological Nutrient Removal.</title>
        <authorList>
            <person name="Mcdaniel E.A."/>
        </authorList>
    </citation>
    <scope>NUCLEOTIDE SEQUENCE</scope>
    <source>
        <strain evidence="1">UWPOB_OBS1</strain>
    </source>
</reference>
<proteinExistence type="predicted"/>
<dbReference type="AlphaFoldDB" id="A0A8J7P919"/>
<accession>A0A8J7P919</accession>
<evidence type="ECO:0000313" key="2">
    <source>
        <dbReference type="Proteomes" id="UP000664277"/>
    </source>
</evidence>
<evidence type="ECO:0000313" key="1">
    <source>
        <dbReference type="EMBL" id="MBN8661624.1"/>
    </source>
</evidence>
<sequence>MKYLFWGFIIALLFTMIMSPSAFPPVRMPVGIAESRPAAMGTKRMEGGIPEIDVVDSNGLSRYAIKVSDKHGNRNVQFPHND</sequence>
<protein>
    <submittedName>
        <fullName evidence="1">Uncharacterized protein</fullName>
    </submittedName>
</protein>
<gene>
    <name evidence="1" type="ORF">J0M35_14760</name>
</gene>